<dbReference type="KEGG" id="bze:COCCADRAFT_29960"/>
<dbReference type="RefSeq" id="XP_007716830.1">
    <property type="nucleotide sequence ID" value="XM_007718640.1"/>
</dbReference>
<proteinExistence type="predicted"/>
<dbReference type="InterPro" id="IPR000620">
    <property type="entry name" value="EamA_dom"/>
</dbReference>
<dbReference type="HOGENOM" id="CLU_032828_4_3_1"/>
<evidence type="ECO:0000259" key="7">
    <source>
        <dbReference type="Pfam" id="PF00892"/>
    </source>
</evidence>
<evidence type="ECO:0000313" key="9">
    <source>
        <dbReference type="Proteomes" id="UP000053841"/>
    </source>
</evidence>
<organism evidence="8 9">
    <name type="scientific">Cochliobolus carbonum (strain 26-R-13)</name>
    <name type="common">Maize leaf spot fungus</name>
    <name type="synonym">Bipolaris zeicola</name>
    <dbReference type="NCBI Taxonomy" id="930089"/>
    <lineage>
        <taxon>Eukaryota</taxon>
        <taxon>Fungi</taxon>
        <taxon>Dikarya</taxon>
        <taxon>Ascomycota</taxon>
        <taxon>Pezizomycotina</taxon>
        <taxon>Dothideomycetes</taxon>
        <taxon>Pleosporomycetidae</taxon>
        <taxon>Pleosporales</taxon>
        <taxon>Pleosporineae</taxon>
        <taxon>Pleosporaceae</taxon>
        <taxon>Bipolaris</taxon>
    </lineage>
</organism>
<dbReference type="Pfam" id="PF00892">
    <property type="entry name" value="EamA"/>
    <property type="match status" value="2"/>
</dbReference>
<feature type="transmembrane region" description="Helical" evidence="6">
    <location>
        <begin position="206"/>
        <end position="224"/>
    </location>
</feature>
<protein>
    <recommendedName>
        <fullName evidence="7">EamA domain-containing protein</fullName>
    </recommendedName>
</protein>
<feature type="compositionally biased region" description="Basic and acidic residues" evidence="5">
    <location>
        <begin position="464"/>
        <end position="474"/>
    </location>
</feature>
<evidence type="ECO:0000256" key="2">
    <source>
        <dbReference type="ARBA" id="ARBA00022692"/>
    </source>
</evidence>
<evidence type="ECO:0000256" key="4">
    <source>
        <dbReference type="ARBA" id="ARBA00023136"/>
    </source>
</evidence>
<feature type="transmembrane region" description="Helical" evidence="6">
    <location>
        <begin position="298"/>
        <end position="321"/>
    </location>
</feature>
<dbReference type="GeneID" id="19146664"/>
<dbReference type="PANTHER" id="PTHR22911:SF6">
    <property type="entry name" value="SOLUTE CARRIER FAMILY 35 MEMBER G1"/>
    <property type="match status" value="1"/>
</dbReference>
<feature type="transmembrane region" description="Helical" evidence="6">
    <location>
        <begin position="183"/>
        <end position="200"/>
    </location>
</feature>
<feature type="transmembrane region" description="Helical" evidence="6">
    <location>
        <begin position="142"/>
        <end position="162"/>
    </location>
</feature>
<evidence type="ECO:0000256" key="1">
    <source>
        <dbReference type="ARBA" id="ARBA00004141"/>
    </source>
</evidence>
<dbReference type="PANTHER" id="PTHR22911">
    <property type="entry name" value="ACYL-MALONYL CONDENSING ENZYME-RELATED"/>
    <property type="match status" value="1"/>
</dbReference>
<dbReference type="SUPFAM" id="SSF103481">
    <property type="entry name" value="Multidrug resistance efflux transporter EmrE"/>
    <property type="match status" value="2"/>
</dbReference>
<dbReference type="InterPro" id="IPR037185">
    <property type="entry name" value="EmrE-like"/>
</dbReference>
<comment type="subcellular location">
    <subcellularLocation>
        <location evidence="1">Membrane</location>
        <topology evidence="1">Multi-pass membrane protein</topology>
    </subcellularLocation>
</comment>
<feature type="transmembrane region" description="Helical" evidence="6">
    <location>
        <begin position="417"/>
        <end position="435"/>
    </location>
</feature>
<dbReference type="AlphaFoldDB" id="W6Y1H9"/>
<dbReference type="EMBL" id="KI964782">
    <property type="protein sequence ID" value="EUC28859.1"/>
    <property type="molecule type" value="Genomic_DNA"/>
</dbReference>
<name>W6Y1H9_COCC2</name>
<accession>W6Y1H9</accession>
<evidence type="ECO:0000256" key="3">
    <source>
        <dbReference type="ARBA" id="ARBA00022989"/>
    </source>
</evidence>
<evidence type="ECO:0000256" key="5">
    <source>
        <dbReference type="SAM" id="MobiDB-lite"/>
    </source>
</evidence>
<keyword evidence="3 6" id="KW-1133">Transmembrane helix</keyword>
<feature type="domain" description="EamA" evidence="7">
    <location>
        <begin position="300"/>
        <end position="433"/>
    </location>
</feature>
<feature type="transmembrane region" description="Helical" evidence="6">
    <location>
        <begin position="363"/>
        <end position="382"/>
    </location>
</feature>
<keyword evidence="9" id="KW-1185">Reference proteome</keyword>
<evidence type="ECO:0000313" key="8">
    <source>
        <dbReference type="EMBL" id="EUC28859.1"/>
    </source>
</evidence>
<keyword evidence="2 6" id="KW-0812">Transmembrane</keyword>
<dbReference type="eggNOG" id="KOG4510">
    <property type="taxonomic scope" value="Eukaryota"/>
</dbReference>
<reference evidence="8 9" key="1">
    <citation type="journal article" date="2013" name="PLoS Genet.">
        <title>Comparative genome structure, secondary metabolite, and effector coding capacity across Cochliobolus pathogens.</title>
        <authorList>
            <person name="Condon B.J."/>
            <person name="Leng Y."/>
            <person name="Wu D."/>
            <person name="Bushley K.E."/>
            <person name="Ohm R.A."/>
            <person name="Otillar R."/>
            <person name="Martin J."/>
            <person name="Schackwitz W."/>
            <person name="Grimwood J."/>
            <person name="MohdZainudin N."/>
            <person name="Xue C."/>
            <person name="Wang R."/>
            <person name="Manning V.A."/>
            <person name="Dhillon B."/>
            <person name="Tu Z.J."/>
            <person name="Steffenson B.J."/>
            <person name="Salamov A."/>
            <person name="Sun H."/>
            <person name="Lowry S."/>
            <person name="LaButti K."/>
            <person name="Han J."/>
            <person name="Copeland A."/>
            <person name="Lindquist E."/>
            <person name="Barry K."/>
            <person name="Schmutz J."/>
            <person name="Baker S.E."/>
            <person name="Ciuffetti L.M."/>
            <person name="Grigoriev I.V."/>
            <person name="Zhong S."/>
            <person name="Turgeon B.G."/>
        </authorList>
    </citation>
    <scope>NUCLEOTIDE SEQUENCE [LARGE SCALE GENOMIC DNA]</scope>
    <source>
        <strain evidence="8 9">26-R-13</strain>
    </source>
</reference>
<feature type="region of interest" description="Disordered" evidence="5">
    <location>
        <begin position="447"/>
        <end position="480"/>
    </location>
</feature>
<sequence length="480" mass="53011">MDQPTPPKSIADHDKTAQQHPEPRLVAEPRFKPEDKAENTLTVNRGAIRVPSPDPSLVSIDDSNNVRIGRTPDRSSIPFYHARQLSRSPSPPRSFKGRIQASWTANKGLALVLISQLFGTLMNVTTRMLEMEGNNGNGYDPFQILFARMSITVILSSLYMWYRKTEHFPFGMKEVRPLLIARGLTGFFGVFGMYYSLMYLPLADATVITFLAPSLACWACSYLIDEPFTRMEQIAAYVSLFGVVLIARPVSLFAALSHSPETVTPVSANPDPLPANTTTASPDRLAADYDSVTPKQRAIAVGVAMLGVLGAAGAYTTIRWIGKRAHPLITVNYFGAWCTIVSIVAMFTIPGVGFLLPSNLVDWCYLIFLGICGFIMQFLLAAGLQYEKSSRATNMVYMQMLFALSFDKLVWGTTPGALSIIGSSLILGSAIYVAMNKEHSNKVMQRERGNGEEEMGLIAPEYDNEQRDHGETDVQMRPSR</sequence>
<dbReference type="Proteomes" id="UP000053841">
    <property type="component" value="Unassembled WGS sequence"/>
</dbReference>
<feature type="transmembrane region" description="Helical" evidence="6">
    <location>
        <begin position="103"/>
        <end position="122"/>
    </location>
</feature>
<feature type="domain" description="EamA" evidence="7">
    <location>
        <begin position="110"/>
        <end position="247"/>
    </location>
</feature>
<evidence type="ECO:0000256" key="6">
    <source>
        <dbReference type="SAM" id="Phobius"/>
    </source>
</evidence>
<gene>
    <name evidence="8" type="ORF">COCCADRAFT_29960</name>
</gene>
<keyword evidence="4 6" id="KW-0472">Membrane</keyword>
<feature type="region of interest" description="Disordered" evidence="5">
    <location>
        <begin position="1"/>
        <end position="74"/>
    </location>
</feature>
<dbReference type="GO" id="GO:0016020">
    <property type="term" value="C:membrane"/>
    <property type="evidence" value="ECO:0007669"/>
    <property type="project" value="UniProtKB-SubCell"/>
</dbReference>
<dbReference type="OrthoDB" id="306876at2759"/>
<feature type="transmembrane region" description="Helical" evidence="6">
    <location>
        <begin position="333"/>
        <end position="357"/>
    </location>
</feature>
<feature type="compositionally biased region" description="Basic and acidic residues" evidence="5">
    <location>
        <begin position="10"/>
        <end position="38"/>
    </location>
</feature>